<dbReference type="PANTHER" id="PTHR33033:SF118">
    <property type="entry name" value="OS02G0175302 PROTEIN"/>
    <property type="match status" value="1"/>
</dbReference>
<dbReference type="Pfam" id="PF13456">
    <property type="entry name" value="RVT_3"/>
    <property type="match status" value="1"/>
</dbReference>
<proteinExistence type="predicted"/>
<dbReference type="InterPro" id="IPR002156">
    <property type="entry name" value="RNaseH_domain"/>
</dbReference>
<dbReference type="Proteomes" id="UP001472677">
    <property type="component" value="Unassembled WGS sequence"/>
</dbReference>
<dbReference type="Gene3D" id="3.30.420.10">
    <property type="entry name" value="Ribonuclease H-like superfamily/Ribonuclease H"/>
    <property type="match status" value="1"/>
</dbReference>
<evidence type="ECO:0000259" key="1">
    <source>
        <dbReference type="Pfam" id="PF13456"/>
    </source>
</evidence>
<dbReference type="InterPro" id="IPR012337">
    <property type="entry name" value="RNaseH-like_sf"/>
</dbReference>
<sequence>MHLKFNKDGVVQGSFGQAGTGGVLRDHAEKVIAKFSKSIGHSDPAIAESLAIKEALLIFSNLNLSNQQYLEVESDSNNMVCWIQKPLTTPAVFKELVSACITAGEVDGLAKAGINRREEWISFSNNGS</sequence>
<evidence type="ECO:0000313" key="3">
    <source>
        <dbReference type="Proteomes" id="UP001472677"/>
    </source>
</evidence>
<name>A0ABR2CF91_9ROSI</name>
<dbReference type="CDD" id="cd06222">
    <property type="entry name" value="RNase_H_like"/>
    <property type="match status" value="1"/>
</dbReference>
<dbReference type="PANTHER" id="PTHR33033">
    <property type="entry name" value="POLYNUCLEOTIDYL TRANSFERASE, RIBONUCLEASE H-LIKE SUPERFAMILY PROTEIN-RELATED"/>
    <property type="match status" value="1"/>
</dbReference>
<gene>
    <name evidence="2" type="ORF">V6N12_017357</name>
</gene>
<reference evidence="2 3" key="1">
    <citation type="journal article" date="2024" name="G3 (Bethesda)">
        <title>Genome assembly of Hibiscus sabdariffa L. provides insights into metabolisms of medicinal natural products.</title>
        <authorList>
            <person name="Kim T."/>
        </authorList>
    </citation>
    <scope>NUCLEOTIDE SEQUENCE [LARGE SCALE GENOMIC DNA]</scope>
    <source>
        <strain evidence="2">TK-2024</strain>
        <tissue evidence="2">Old leaves</tissue>
    </source>
</reference>
<keyword evidence="3" id="KW-1185">Reference proteome</keyword>
<comment type="caution">
    <text evidence="2">The sequence shown here is derived from an EMBL/GenBank/DDBJ whole genome shotgun (WGS) entry which is preliminary data.</text>
</comment>
<protein>
    <recommendedName>
        <fullName evidence="1">RNase H type-1 domain-containing protein</fullName>
    </recommendedName>
</protein>
<dbReference type="InterPro" id="IPR044730">
    <property type="entry name" value="RNase_H-like_dom_plant"/>
</dbReference>
<dbReference type="EMBL" id="JBBPBM010000053">
    <property type="protein sequence ID" value="KAK8518200.1"/>
    <property type="molecule type" value="Genomic_DNA"/>
</dbReference>
<dbReference type="InterPro" id="IPR036397">
    <property type="entry name" value="RNaseH_sf"/>
</dbReference>
<accession>A0ABR2CF91</accession>
<evidence type="ECO:0000313" key="2">
    <source>
        <dbReference type="EMBL" id="KAK8518200.1"/>
    </source>
</evidence>
<feature type="domain" description="RNase H type-1" evidence="1">
    <location>
        <begin position="6"/>
        <end position="86"/>
    </location>
</feature>
<organism evidence="2 3">
    <name type="scientific">Hibiscus sabdariffa</name>
    <name type="common">roselle</name>
    <dbReference type="NCBI Taxonomy" id="183260"/>
    <lineage>
        <taxon>Eukaryota</taxon>
        <taxon>Viridiplantae</taxon>
        <taxon>Streptophyta</taxon>
        <taxon>Embryophyta</taxon>
        <taxon>Tracheophyta</taxon>
        <taxon>Spermatophyta</taxon>
        <taxon>Magnoliopsida</taxon>
        <taxon>eudicotyledons</taxon>
        <taxon>Gunneridae</taxon>
        <taxon>Pentapetalae</taxon>
        <taxon>rosids</taxon>
        <taxon>malvids</taxon>
        <taxon>Malvales</taxon>
        <taxon>Malvaceae</taxon>
        <taxon>Malvoideae</taxon>
        <taxon>Hibiscus</taxon>
    </lineage>
</organism>
<dbReference type="SUPFAM" id="SSF53098">
    <property type="entry name" value="Ribonuclease H-like"/>
    <property type="match status" value="1"/>
</dbReference>